<evidence type="ECO:0000313" key="2">
    <source>
        <dbReference type="EMBL" id="USP75888.1"/>
    </source>
</evidence>
<gene>
    <name evidence="2" type="ORF">yc1106_03162</name>
</gene>
<dbReference type="VEuPathDB" id="FungiDB:yc1106_03162"/>
<dbReference type="AlphaFoldDB" id="A0A9Q8Z8R8"/>
<dbReference type="OrthoDB" id="3799681at2759"/>
<keyword evidence="3" id="KW-1185">Reference proteome</keyword>
<sequence>MVLSPLATEYRRALRAAWNRKSPNTPNYAEPTLKTCSKHAAGSLTLDVSYYTTRFTLELGPAIPPIFPIPKPVVPVINPFPITPKPITPKPITPKPVSPKPISPKPAEPAQPPGSALQCKRAPGDPCTNVATFGTPELEGIRNKGRIVQADLLVTQRANPPAQDVDRADLARQYTHDHTDRQALPLPTDETGFLTANNPPVPHSLQNDWYSYTTTNLQGSGGKLPQPILRTHMNPKDRVMIVAESFNGEHDLLKSGKMRWSDMAMYDLKEAFKTGGVNPDELKYMVRHNIEGGGSASNTRNYIEKAIEITQGDRANVNTFRSDPYAPGITPQELAAYQLLAGSDHVHRVLLMLKDYPATMKNVRVESLRVYTPDTPGTDDGYHIVIMFTRVDNP</sequence>
<feature type="compositionally biased region" description="Pro residues" evidence="1">
    <location>
        <begin position="84"/>
        <end position="112"/>
    </location>
</feature>
<dbReference type="Proteomes" id="UP001056012">
    <property type="component" value="Chromosome 2"/>
</dbReference>
<dbReference type="EMBL" id="CP089275">
    <property type="protein sequence ID" value="USP75888.1"/>
    <property type="molecule type" value="Genomic_DNA"/>
</dbReference>
<reference evidence="2" key="1">
    <citation type="submission" date="2021-12" db="EMBL/GenBank/DDBJ databases">
        <title>Curvularia clavata genome.</title>
        <authorList>
            <person name="Cao Y."/>
        </authorList>
    </citation>
    <scope>NUCLEOTIDE SEQUENCE</scope>
    <source>
        <strain evidence="2">Yc1106</strain>
    </source>
</reference>
<evidence type="ECO:0000256" key="1">
    <source>
        <dbReference type="SAM" id="MobiDB-lite"/>
    </source>
</evidence>
<accession>A0A9Q8Z8R8</accession>
<feature type="region of interest" description="Disordered" evidence="1">
    <location>
        <begin position="84"/>
        <end position="121"/>
    </location>
</feature>
<protein>
    <submittedName>
        <fullName evidence="2">Uncharacterized protein</fullName>
    </submittedName>
</protein>
<evidence type="ECO:0000313" key="3">
    <source>
        <dbReference type="Proteomes" id="UP001056012"/>
    </source>
</evidence>
<proteinExistence type="predicted"/>
<organism evidence="2 3">
    <name type="scientific">Curvularia clavata</name>
    <dbReference type="NCBI Taxonomy" id="95742"/>
    <lineage>
        <taxon>Eukaryota</taxon>
        <taxon>Fungi</taxon>
        <taxon>Dikarya</taxon>
        <taxon>Ascomycota</taxon>
        <taxon>Pezizomycotina</taxon>
        <taxon>Dothideomycetes</taxon>
        <taxon>Pleosporomycetidae</taxon>
        <taxon>Pleosporales</taxon>
        <taxon>Pleosporineae</taxon>
        <taxon>Pleosporaceae</taxon>
        <taxon>Curvularia</taxon>
    </lineage>
</organism>
<name>A0A9Q8Z8R8_CURCL</name>